<dbReference type="SUPFAM" id="SSF53448">
    <property type="entry name" value="Nucleotide-diphospho-sugar transferases"/>
    <property type="match status" value="1"/>
</dbReference>
<dbReference type="PANTHER" id="PTHR43777">
    <property type="entry name" value="MOLYBDENUM COFACTOR CYTIDYLYLTRANSFERASE"/>
    <property type="match status" value="1"/>
</dbReference>
<gene>
    <name evidence="3" type="ORF">EG244_09870</name>
</gene>
<dbReference type="Gene3D" id="3.90.550.10">
    <property type="entry name" value="Spore Coat Polysaccharide Biosynthesis Protein SpsA, Chain A"/>
    <property type="match status" value="1"/>
</dbReference>
<reference evidence="3 4" key="1">
    <citation type="submission" date="2018-11" db="EMBL/GenBank/DDBJ databases">
        <title>Gemmobacter sp. nov., YIM 102744-1 draft genome.</title>
        <authorList>
            <person name="Li G."/>
            <person name="Jiang Y."/>
        </authorList>
    </citation>
    <scope>NUCLEOTIDE SEQUENCE [LARGE SCALE GENOMIC DNA]</scope>
    <source>
        <strain evidence="3 4">YIM 102744-1</strain>
    </source>
</reference>
<accession>A0A3P3DKL8</accession>
<evidence type="ECO:0000256" key="1">
    <source>
        <dbReference type="ARBA" id="ARBA00022842"/>
    </source>
</evidence>
<keyword evidence="1" id="KW-0460">Magnesium</keyword>
<dbReference type="OrthoDB" id="9779263at2"/>
<name>A0A3P3DKL8_9RHOB</name>
<dbReference type="GO" id="GO:0016779">
    <property type="term" value="F:nucleotidyltransferase activity"/>
    <property type="evidence" value="ECO:0007669"/>
    <property type="project" value="UniProtKB-ARBA"/>
</dbReference>
<protein>
    <submittedName>
        <fullName evidence="3">Nucleotidyltransferase family protein</fullName>
    </submittedName>
</protein>
<evidence type="ECO:0000259" key="2">
    <source>
        <dbReference type="Pfam" id="PF12804"/>
    </source>
</evidence>
<dbReference type="EMBL" id="RRAZ01000012">
    <property type="protein sequence ID" value="RRH74797.1"/>
    <property type="molecule type" value="Genomic_DNA"/>
</dbReference>
<dbReference type="CDD" id="cd04182">
    <property type="entry name" value="GT_2_like_f"/>
    <property type="match status" value="1"/>
</dbReference>
<dbReference type="PANTHER" id="PTHR43777:SF1">
    <property type="entry name" value="MOLYBDENUM COFACTOR CYTIDYLYLTRANSFERASE"/>
    <property type="match status" value="1"/>
</dbReference>
<dbReference type="AlphaFoldDB" id="A0A3P3DKL8"/>
<comment type="caution">
    <text evidence="3">The sequence shown here is derived from an EMBL/GenBank/DDBJ whole genome shotgun (WGS) entry which is preliminary data.</text>
</comment>
<keyword evidence="3" id="KW-0808">Transferase</keyword>
<sequence>MPAAPLLILLPAAGSSSRMGPSRDKLTEDLDGEPLLRNRARLALATGLPVLVTLPPDRPARLDALSGLAVDVVFPEGVRDGMSASLRAGAAEAAGRGLALMVLPADMPELTLPDLQRLLAAFVADPSRIHRGASADLRPGHPVILPADLLPEALRLTGDQGAKPLLQAHPARITLHPLPGTHALTDLDTPEAWEAWRAQRTPAGSTSG</sequence>
<dbReference type="InterPro" id="IPR029044">
    <property type="entry name" value="Nucleotide-diphossugar_trans"/>
</dbReference>
<dbReference type="RefSeq" id="WP_124964844.1">
    <property type="nucleotide sequence ID" value="NZ_RRAZ01000012.1"/>
</dbReference>
<dbReference type="Proteomes" id="UP000282125">
    <property type="component" value="Unassembled WGS sequence"/>
</dbReference>
<evidence type="ECO:0000313" key="3">
    <source>
        <dbReference type="EMBL" id="RRH74797.1"/>
    </source>
</evidence>
<dbReference type="Pfam" id="PF12804">
    <property type="entry name" value="NTP_transf_3"/>
    <property type="match status" value="1"/>
</dbReference>
<dbReference type="InterPro" id="IPR025877">
    <property type="entry name" value="MobA-like_NTP_Trfase"/>
</dbReference>
<keyword evidence="4" id="KW-1185">Reference proteome</keyword>
<proteinExistence type="predicted"/>
<organism evidence="3 4">
    <name type="scientific">Falsigemmobacter faecalis</name>
    <dbReference type="NCBI Taxonomy" id="2488730"/>
    <lineage>
        <taxon>Bacteria</taxon>
        <taxon>Pseudomonadati</taxon>
        <taxon>Pseudomonadota</taxon>
        <taxon>Alphaproteobacteria</taxon>
        <taxon>Rhodobacterales</taxon>
        <taxon>Paracoccaceae</taxon>
        <taxon>Falsigemmobacter</taxon>
    </lineage>
</organism>
<evidence type="ECO:0000313" key="4">
    <source>
        <dbReference type="Proteomes" id="UP000282125"/>
    </source>
</evidence>
<feature type="domain" description="MobA-like NTP transferase" evidence="2">
    <location>
        <begin position="12"/>
        <end position="169"/>
    </location>
</feature>